<evidence type="ECO:0000259" key="4">
    <source>
        <dbReference type="PROSITE" id="PS51000"/>
    </source>
</evidence>
<name>A0A918J032_9RHOB</name>
<evidence type="ECO:0000313" key="6">
    <source>
        <dbReference type="Proteomes" id="UP000628984"/>
    </source>
</evidence>
<keyword evidence="6" id="KW-1185">Reference proteome</keyword>
<dbReference type="AlphaFoldDB" id="A0A918J032"/>
<gene>
    <name evidence="5" type="primary">glpR</name>
    <name evidence="5" type="ORF">GCM10011452_31030</name>
</gene>
<dbReference type="InterPro" id="IPR037171">
    <property type="entry name" value="NagB/RpiA_transferase-like"/>
</dbReference>
<dbReference type="GO" id="GO:0003700">
    <property type="term" value="F:DNA-binding transcription factor activity"/>
    <property type="evidence" value="ECO:0007669"/>
    <property type="project" value="InterPro"/>
</dbReference>
<dbReference type="EMBL" id="BMYQ01000012">
    <property type="protein sequence ID" value="GGW40440.1"/>
    <property type="molecule type" value="Genomic_DNA"/>
</dbReference>
<dbReference type="SMART" id="SM00420">
    <property type="entry name" value="HTH_DEOR"/>
    <property type="match status" value="1"/>
</dbReference>
<dbReference type="Gene3D" id="3.40.50.1360">
    <property type="match status" value="1"/>
</dbReference>
<dbReference type="RefSeq" id="WP_189634789.1">
    <property type="nucleotide sequence ID" value="NZ_BMYQ01000012.1"/>
</dbReference>
<evidence type="ECO:0000256" key="2">
    <source>
        <dbReference type="ARBA" id="ARBA00023015"/>
    </source>
</evidence>
<dbReference type="PANTHER" id="PTHR30363:SF4">
    <property type="entry name" value="GLYCEROL-3-PHOSPHATE REGULON REPRESSOR"/>
    <property type="match status" value="1"/>
</dbReference>
<dbReference type="SMART" id="SM01134">
    <property type="entry name" value="DeoRC"/>
    <property type="match status" value="1"/>
</dbReference>
<dbReference type="PRINTS" id="PR00037">
    <property type="entry name" value="HTHLACR"/>
</dbReference>
<keyword evidence="1" id="KW-0678">Repressor</keyword>
<keyword evidence="2" id="KW-0805">Transcription regulation</keyword>
<reference evidence="5" key="2">
    <citation type="submission" date="2020-09" db="EMBL/GenBank/DDBJ databases">
        <authorList>
            <person name="Sun Q."/>
            <person name="Kim S."/>
        </authorList>
    </citation>
    <scope>NUCLEOTIDE SEQUENCE</scope>
    <source>
        <strain evidence="5">KCTC 23714</strain>
    </source>
</reference>
<dbReference type="Pfam" id="PF00455">
    <property type="entry name" value="DeoRC"/>
    <property type="match status" value="1"/>
</dbReference>
<dbReference type="InterPro" id="IPR036388">
    <property type="entry name" value="WH-like_DNA-bd_sf"/>
</dbReference>
<dbReference type="InterPro" id="IPR036390">
    <property type="entry name" value="WH_DNA-bd_sf"/>
</dbReference>
<comment type="caution">
    <text evidence="5">The sequence shown here is derived from an EMBL/GenBank/DDBJ whole genome shotgun (WGS) entry which is preliminary data.</text>
</comment>
<dbReference type="Proteomes" id="UP000628984">
    <property type="component" value="Unassembled WGS sequence"/>
</dbReference>
<dbReference type="Gene3D" id="1.10.10.10">
    <property type="entry name" value="Winged helix-like DNA-binding domain superfamily/Winged helix DNA-binding domain"/>
    <property type="match status" value="1"/>
</dbReference>
<evidence type="ECO:0000256" key="1">
    <source>
        <dbReference type="ARBA" id="ARBA00022491"/>
    </source>
</evidence>
<dbReference type="InterPro" id="IPR014036">
    <property type="entry name" value="DeoR-like_C"/>
</dbReference>
<dbReference type="PANTHER" id="PTHR30363">
    <property type="entry name" value="HTH-TYPE TRANSCRIPTIONAL REGULATOR SRLR-RELATED"/>
    <property type="match status" value="1"/>
</dbReference>
<dbReference type="InterPro" id="IPR001034">
    <property type="entry name" value="DeoR_HTH"/>
</dbReference>
<proteinExistence type="predicted"/>
<evidence type="ECO:0000256" key="3">
    <source>
        <dbReference type="ARBA" id="ARBA00023163"/>
    </source>
</evidence>
<evidence type="ECO:0000313" key="5">
    <source>
        <dbReference type="EMBL" id="GGW40440.1"/>
    </source>
</evidence>
<dbReference type="InterPro" id="IPR050313">
    <property type="entry name" value="Carb_Metab_HTH_regulators"/>
</dbReference>
<accession>A0A918J032</accession>
<dbReference type="SUPFAM" id="SSF46785">
    <property type="entry name" value="Winged helix' DNA-binding domain"/>
    <property type="match status" value="1"/>
</dbReference>
<dbReference type="PROSITE" id="PS51000">
    <property type="entry name" value="HTH_DEOR_2"/>
    <property type="match status" value="1"/>
</dbReference>
<reference evidence="5" key="1">
    <citation type="journal article" date="2014" name="Int. J. Syst. Evol. Microbiol.">
        <title>Complete genome sequence of Corynebacterium casei LMG S-19264T (=DSM 44701T), isolated from a smear-ripened cheese.</title>
        <authorList>
            <consortium name="US DOE Joint Genome Institute (JGI-PGF)"/>
            <person name="Walter F."/>
            <person name="Albersmeier A."/>
            <person name="Kalinowski J."/>
            <person name="Ruckert C."/>
        </authorList>
    </citation>
    <scope>NUCLEOTIDE SEQUENCE</scope>
    <source>
        <strain evidence="5">KCTC 23714</strain>
    </source>
</reference>
<protein>
    <submittedName>
        <fullName evidence="5">DeoR family transcriptional regulator</fullName>
    </submittedName>
</protein>
<dbReference type="Pfam" id="PF08220">
    <property type="entry name" value="HTH_DeoR"/>
    <property type="match status" value="1"/>
</dbReference>
<organism evidence="5 6">
    <name type="scientific">Gemmobacter lanyuensis</name>
    <dbReference type="NCBI Taxonomy" id="1054497"/>
    <lineage>
        <taxon>Bacteria</taxon>
        <taxon>Pseudomonadati</taxon>
        <taxon>Pseudomonadota</taxon>
        <taxon>Alphaproteobacteria</taxon>
        <taxon>Rhodobacterales</taxon>
        <taxon>Paracoccaceae</taxon>
        <taxon>Gemmobacter</taxon>
    </lineage>
</organism>
<dbReference type="SUPFAM" id="SSF100950">
    <property type="entry name" value="NagB/RpiA/CoA transferase-like"/>
    <property type="match status" value="1"/>
</dbReference>
<sequence length="255" mass="27599">MALSFRQTEILALARSEGRVVVEALAERFGVTLQTIRRDLTELAEAGHLDRVHGGAVLRSGVSNIGYEERRALHDAAKAAIGRACAQAIPDNCSMIVNLGTTTEAVARELMHHRQITVVTNNMNVANILVGNPSCEVMVAGGALRRSDGGLVGDLTSQFMEQFKVDFGIIGISALDPDGDLLDYDLNEVRVSKAIIRQSRKVYLVTDASKLMRSAPVRLCSLSEIDAIFTDAPLPEALMKRCADWGTEVHITSLA</sequence>
<feature type="domain" description="HTH deoR-type" evidence="4">
    <location>
        <begin position="3"/>
        <end position="58"/>
    </location>
</feature>
<keyword evidence="3" id="KW-0804">Transcription</keyword>